<evidence type="ECO:0000313" key="3">
    <source>
        <dbReference type="EMBL" id="HGZ43341.1"/>
    </source>
</evidence>
<dbReference type="Gene3D" id="2.60.40.10">
    <property type="entry name" value="Immunoglobulins"/>
    <property type="match status" value="1"/>
</dbReference>
<name>A0A832MM10_UNCEI</name>
<dbReference type="AlphaFoldDB" id="A0A832MM10"/>
<gene>
    <name evidence="3" type="ORF">ENR23_07950</name>
</gene>
<evidence type="ECO:0008006" key="4">
    <source>
        <dbReference type="Google" id="ProtNLM"/>
    </source>
</evidence>
<dbReference type="EMBL" id="DSQF01000017">
    <property type="protein sequence ID" value="HGZ43341.1"/>
    <property type="molecule type" value="Genomic_DNA"/>
</dbReference>
<feature type="compositionally biased region" description="Polar residues" evidence="1">
    <location>
        <begin position="155"/>
        <end position="165"/>
    </location>
</feature>
<proteinExistence type="predicted"/>
<feature type="region of interest" description="Disordered" evidence="1">
    <location>
        <begin position="416"/>
        <end position="446"/>
    </location>
</feature>
<feature type="signal peptide" evidence="2">
    <location>
        <begin position="1"/>
        <end position="32"/>
    </location>
</feature>
<accession>A0A832MM10</accession>
<evidence type="ECO:0000256" key="1">
    <source>
        <dbReference type="SAM" id="MobiDB-lite"/>
    </source>
</evidence>
<feature type="chain" id="PRO_5032389521" description="T9SS type A sorting domain-containing protein" evidence="2">
    <location>
        <begin position="33"/>
        <end position="1104"/>
    </location>
</feature>
<feature type="region of interest" description="Disordered" evidence="1">
    <location>
        <begin position="30"/>
        <end position="50"/>
    </location>
</feature>
<reference evidence="3" key="1">
    <citation type="journal article" date="2020" name="mSystems">
        <title>Genome- and Community-Level Interaction Insights into Carbon Utilization and Element Cycling Functions of Hydrothermarchaeota in Hydrothermal Sediment.</title>
        <authorList>
            <person name="Zhou Z."/>
            <person name="Liu Y."/>
            <person name="Xu W."/>
            <person name="Pan J."/>
            <person name="Luo Z.H."/>
            <person name="Li M."/>
        </authorList>
    </citation>
    <scope>NUCLEOTIDE SEQUENCE [LARGE SCALE GENOMIC DNA]</scope>
    <source>
        <strain evidence="3">SpSt-381</strain>
    </source>
</reference>
<dbReference type="InterPro" id="IPR013783">
    <property type="entry name" value="Ig-like_fold"/>
</dbReference>
<evidence type="ECO:0000256" key="2">
    <source>
        <dbReference type="SAM" id="SignalP"/>
    </source>
</evidence>
<sequence length="1104" mass="120647">MGGGSSRDAARAALRVLALAAALAAPAGTARAAVPTPVPPEQRGRIDAERSGFHDAANIRTVFWNFGMVGDYPADPLGVDLTTFHSAEAPKGSGMNYSDGITPFVLARVRGRDGAIRYIMETGYRERQELSPFTSKIMRFEPRPGYFQPDPEINQARSPALSSDPRTWPESWPDRLDDTDDPGWPGAWNGYFGKRPAADQESFTVMDDQFYDAWPYFPDSRDTTRRGLGLRIEVRGFQWANPQAGNVIFWHYDITNESTTDYDDNIIFGLYNDSGVGGSALSCDGIAESDDDNAFWDRTSKLNLVYTWDKFGHGKDLSGNCGTTGYLGYAYLETPGNPFDATDNDLDGVTDERRDGGPGTLVVGADAIRAEVQARYDLSRFEAFYGPLEERPAFRAGRWWTGDEDLDWEPEFSDVGTDGVAESGDTGEGDGIPTAGEPNFDRTDLNESDQIGLTGFKMNRIRAGQGNPDPTTDGIVFYTDNNNWPERLWNKFTDPNPAARFDSALAANYNIGFLFASGPFKLKAGRTERFSLALAFGADLTELRENVLTVQQIYDANYQFAVPPPMPTLTAEAGDGYVTLSWDNAAERGFDPVTFDNDFEGYRIYRSTDPEFRDVKVLTTGRGNASTLNGKPIAQFDLANGLRGYYDRVTVDGVSYWLGEDSGIRHTWTDTTVVNGQRYYYAVTAYDYGSLPSVPDDKAYFPSENAIAVTGKPRGGFVLPKNVVEVRPNPRVAGFQRATAGPVEHTAGRGTGTARVEVLNSALVGEGRAYRIEFSSPSPDSLRATEYRLVDAASGSELFRGGADLVGLGVGPVADGLLPVLDTPPATTVDAARTGFVPGGPTNTRLKVTFQPGRSINFRRPGFPDDLRIDFDNVPRDTSLALGAGYPARPARFRVFAEAPGRPDLQLDFRFRDLDADGTLSRAGESFDVLCVPAGAAPSAFDVTWRVELDTLGQGARGPIVKPALGDTFRLALVRPWSDEDTLAFTTRAQRVDAAAAVSGWQEKPYVVPNPYLGSASFEPQRFAVSGRGERRIEFRAVPLGSVIRIYTVRGTLVQTLRQDGSVEGYVPWDLRTRDNLDVAPGLYIFHVDAPGLGTHVGKFAVVK</sequence>
<organism evidence="3">
    <name type="scientific">Eiseniibacteriota bacterium</name>
    <dbReference type="NCBI Taxonomy" id="2212470"/>
    <lineage>
        <taxon>Bacteria</taxon>
        <taxon>Candidatus Eiseniibacteriota</taxon>
    </lineage>
</organism>
<feature type="region of interest" description="Disordered" evidence="1">
    <location>
        <begin position="148"/>
        <end position="174"/>
    </location>
</feature>
<protein>
    <recommendedName>
        <fullName evidence="4">T9SS type A sorting domain-containing protein</fullName>
    </recommendedName>
</protein>
<comment type="caution">
    <text evidence="3">The sequence shown here is derived from an EMBL/GenBank/DDBJ whole genome shotgun (WGS) entry which is preliminary data.</text>
</comment>
<keyword evidence="2" id="KW-0732">Signal</keyword>